<evidence type="ECO:0000313" key="14">
    <source>
        <dbReference type="EMBL" id="GAV08405.1"/>
    </source>
</evidence>
<keyword evidence="8" id="KW-0325">Glycoprotein</keyword>
<comment type="subcellular location">
    <subcellularLocation>
        <location evidence="2">Membrane</location>
        <topology evidence="2">Single-pass membrane protein</topology>
    </subcellularLocation>
</comment>
<dbReference type="GO" id="GO:0007168">
    <property type="term" value="P:receptor guanylyl cyclase signaling pathway"/>
    <property type="evidence" value="ECO:0007669"/>
    <property type="project" value="TreeGrafter"/>
</dbReference>
<dbReference type="GO" id="GO:0005524">
    <property type="term" value="F:ATP binding"/>
    <property type="evidence" value="ECO:0007669"/>
    <property type="project" value="InterPro"/>
</dbReference>
<dbReference type="GO" id="GO:0004016">
    <property type="term" value="F:adenylate cyclase activity"/>
    <property type="evidence" value="ECO:0007669"/>
    <property type="project" value="TreeGrafter"/>
</dbReference>
<dbReference type="Pfam" id="PF07714">
    <property type="entry name" value="PK_Tyr_Ser-Thr"/>
    <property type="match status" value="1"/>
</dbReference>
<dbReference type="PROSITE" id="PS50125">
    <property type="entry name" value="GUANYLATE_CYCLASE_2"/>
    <property type="match status" value="1"/>
</dbReference>
<dbReference type="Pfam" id="PF00211">
    <property type="entry name" value="Guanylate_cyc"/>
    <property type="match status" value="1"/>
</dbReference>
<dbReference type="Proteomes" id="UP000186922">
    <property type="component" value="Unassembled WGS sequence"/>
</dbReference>
<evidence type="ECO:0000256" key="10">
    <source>
        <dbReference type="ARBA" id="ARBA00023293"/>
    </source>
</evidence>
<accession>A0A1D1W4J5</accession>
<dbReference type="SUPFAM" id="SSF56112">
    <property type="entry name" value="Protein kinase-like (PK-like)"/>
    <property type="match status" value="1"/>
</dbReference>
<evidence type="ECO:0000259" key="12">
    <source>
        <dbReference type="PROSITE" id="PS50011"/>
    </source>
</evidence>
<keyword evidence="15" id="KW-1185">Reference proteome</keyword>
<dbReference type="Gene3D" id="6.10.250.780">
    <property type="match status" value="1"/>
</dbReference>
<dbReference type="GO" id="GO:0005886">
    <property type="term" value="C:plasma membrane"/>
    <property type="evidence" value="ECO:0007669"/>
    <property type="project" value="TreeGrafter"/>
</dbReference>
<dbReference type="InterPro" id="IPR029787">
    <property type="entry name" value="Nucleotide_cyclase"/>
</dbReference>
<dbReference type="InterPro" id="IPR001054">
    <property type="entry name" value="A/G_cyclase"/>
</dbReference>
<evidence type="ECO:0000256" key="6">
    <source>
        <dbReference type="ARBA" id="ARBA00022989"/>
    </source>
</evidence>
<dbReference type="Gene3D" id="1.10.510.10">
    <property type="entry name" value="Transferase(Phosphotransferase) domain 1"/>
    <property type="match status" value="1"/>
</dbReference>
<name>A0A1D1W4J5_RAMVA</name>
<keyword evidence="7" id="KW-0472">Membrane</keyword>
<dbReference type="InterPro" id="IPR000719">
    <property type="entry name" value="Prot_kinase_dom"/>
</dbReference>
<dbReference type="InterPro" id="IPR020635">
    <property type="entry name" value="Tyr_kinase_cat_dom"/>
</dbReference>
<comment type="catalytic activity">
    <reaction evidence="1">
        <text>GTP = 3',5'-cyclic GMP + diphosphate</text>
        <dbReference type="Rhea" id="RHEA:13665"/>
        <dbReference type="ChEBI" id="CHEBI:33019"/>
        <dbReference type="ChEBI" id="CHEBI:37565"/>
        <dbReference type="ChEBI" id="CHEBI:57746"/>
        <dbReference type="EC" id="4.6.1.2"/>
    </reaction>
</comment>
<evidence type="ECO:0000256" key="7">
    <source>
        <dbReference type="ARBA" id="ARBA00023136"/>
    </source>
</evidence>
<dbReference type="GO" id="GO:0004713">
    <property type="term" value="F:protein tyrosine kinase activity"/>
    <property type="evidence" value="ECO:0007669"/>
    <property type="project" value="InterPro"/>
</dbReference>
<dbReference type="SUPFAM" id="SSF55073">
    <property type="entry name" value="Nucleotide cyclase"/>
    <property type="match status" value="1"/>
</dbReference>
<keyword evidence="10" id="KW-0141">cGMP biosynthesis</keyword>
<dbReference type="CDD" id="cd07302">
    <property type="entry name" value="CHD"/>
    <property type="match status" value="1"/>
</dbReference>
<sequence length="409" mass="46482">MRKLTEAPLQDVLFNDVIALDWAFRLSFINDLLRAISYLQSNTVLQCHGRLTSKCCYIDKRFVLKVGDYGLPSFYNTVTAIERREPADMLWSAPEILRSRNTNKASAEGDIFAFAIILSEVITRESPYYKSNASPEEIVRRVERSEHPPFRPTIDDPFVNQEILFVMQSCWADSPANRLKIPQVRNCLRLLSKSNGNENKSNIIDTLLERIEQHAQSLEDSVEEKTLALVEEKKKTDQLLYSILPKYSAVYSWPSEYRSTDCMYIADVCRSIAEQLKRGENVFPESYEGVTIYFGDIVDFTRLSSSSTPMEIVNLMNDLYYQFDQIIAGFDAYKVETVGDCYVIASGLPNRNGQKHASEMGRLALTLREAAKSFKIRHRPGTPIELRIGLNSGPCVAGVVGFQTPKYCL</sequence>
<gene>
    <name evidence="14" type="primary">RvY_18098-1</name>
    <name evidence="14" type="synonym">RvY_18098.1</name>
    <name evidence="14" type="ORF">RvY_18098</name>
</gene>
<dbReference type="InterPro" id="IPR011009">
    <property type="entry name" value="Kinase-like_dom_sf"/>
</dbReference>
<dbReference type="EC" id="4.6.1.2" evidence="3"/>
<evidence type="ECO:0000256" key="2">
    <source>
        <dbReference type="ARBA" id="ARBA00004167"/>
    </source>
</evidence>
<dbReference type="OrthoDB" id="1890790at2759"/>
<dbReference type="SMART" id="SM00219">
    <property type="entry name" value="TyrKc"/>
    <property type="match status" value="1"/>
</dbReference>
<keyword evidence="6" id="KW-1133">Transmembrane helix</keyword>
<evidence type="ECO:0000259" key="13">
    <source>
        <dbReference type="PROSITE" id="PS50125"/>
    </source>
</evidence>
<keyword evidence="4" id="KW-0812">Transmembrane</keyword>
<reference evidence="14 15" key="1">
    <citation type="journal article" date="2016" name="Nat. Commun.">
        <title>Extremotolerant tardigrade genome and improved radiotolerance of human cultured cells by tardigrade-unique protein.</title>
        <authorList>
            <person name="Hashimoto T."/>
            <person name="Horikawa D.D."/>
            <person name="Saito Y."/>
            <person name="Kuwahara H."/>
            <person name="Kozuka-Hata H."/>
            <person name="Shin-I T."/>
            <person name="Minakuchi Y."/>
            <person name="Ohishi K."/>
            <person name="Motoyama A."/>
            <person name="Aizu T."/>
            <person name="Enomoto A."/>
            <person name="Kondo K."/>
            <person name="Tanaka S."/>
            <person name="Hara Y."/>
            <person name="Koshikawa S."/>
            <person name="Sagara H."/>
            <person name="Miura T."/>
            <person name="Yokobori S."/>
            <person name="Miyagawa K."/>
            <person name="Suzuki Y."/>
            <person name="Kubo T."/>
            <person name="Oyama M."/>
            <person name="Kohara Y."/>
            <person name="Fujiyama A."/>
            <person name="Arakawa K."/>
            <person name="Katayama T."/>
            <person name="Toyoda A."/>
            <person name="Kunieda T."/>
        </authorList>
    </citation>
    <scope>NUCLEOTIDE SEQUENCE [LARGE SCALE GENOMIC DNA]</scope>
    <source>
        <strain evidence="14 15">YOKOZUNA-1</strain>
    </source>
</reference>
<evidence type="ECO:0000256" key="11">
    <source>
        <dbReference type="SAM" id="Coils"/>
    </source>
</evidence>
<protein>
    <recommendedName>
        <fullName evidence="3">guanylate cyclase</fullName>
        <ecNumber evidence="3">4.6.1.2</ecNumber>
    </recommendedName>
</protein>
<proteinExistence type="predicted"/>
<evidence type="ECO:0000313" key="15">
    <source>
        <dbReference type="Proteomes" id="UP000186922"/>
    </source>
</evidence>
<dbReference type="InterPro" id="IPR050401">
    <property type="entry name" value="Cyclic_nucleotide_synthase"/>
</dbReference>
<dbReference type="GO" id="GO:0001653">
    <property type="term" value="F:peptide receptor activity"/>
    <property type="evidence" value="ECO:0007669"/>
    <property type="project" value="TreeGrafter"/>
</dbReference>
<evidence type="ECO:0000256" key="5">
    <source>
        <dbReference type="ARBA" id="ARBA00022741"/>
    </source>
</evidence>
<dbReference type="Gene3D" id="3.30.70.1230">
    <property type="entry name" value="Nucleotide cyclase"/>
    <property type="match status" value="1"/>
</dbReference>
<dbReference type="PROSITE" id="PS50011">
    <property type="entry name" value="PROTEIN_KINASE_DOM"/>
    <property type="match status" value="1"/>
</dbReference>
<dbReference type="EMBL" id="BDGG01000017">
    <property type="protein sequence ID" value="GAV08405.1"/>
    <property type="molecule type" value="Genomic_DNA"/>
</dbReference>
<evidence type="ECO:0000256" key="1">
    <source>
        <dbReference type="ARBA" id="ARBA00001436"/>
    </source>
</evidence>
<organism evidence="14 15">
    <name type="scientific">Ramazzottius varieornatus</name>
    <name type="common">Water bear</name>
    <name type="synonym">Tardigrade</name>
    <dbReference type="NCBI Taxonomy" id="947166"/>
    <lineage>
        <taxon>Eukaryota</taxon>
        <taxon>Metazoa</taxon>
        <taxon>Ecdysozoa</taxon>
        <taxon>Tardigrada</taxon>
        <taxon>Eutardigrada</taxon>
        <taxon>Parachela</taxon>
        <taxon>Hypsibioidea</taxon>
        <taxon>Ramazzottiidae</taxon>
        <taxon>Ramazzottius</taxon>
    </lineage>
</organism>
<keyword evidence="5" id="KW-0547">Nucleotide-binding</keyword>
<dbReference type="STRING" id="947166.A0A1D1W4J5"/>
<feature type="coiled-coil region" evidence="11">
    <location>
        <begin position="204"/>
        <end position="235"/>
    </location>
</feature>
<dbReference type="GO" id="GO:0035556">
    <property type="term" value="P:intracellular signal transduction"/>
    <property type="evidence" value="ECO:0007669"/>
    <property type="project" value="InterPro"/>
</dbReference>
<evidence type="ECO:0000256" key="8">
    <source>
        <dbReference type="ARBA" id="ARBA00023180"/>
    </source>
</evidence>
<dbReference type="InterPro" id="IPR001245">
    <property type="entry name" value="Ser-Thr/Tyr_kinase_cat_dom"/>
</dbReference>
<keyword evidence="9" id="KW-0456">Lyase</keyword>
<evidence type="ECO:0000256" key="9">
    <source>
        <dbReference type="ARBA" id="ARBA00023239"/>
    </source>
</evidence>
<dbReference type="PANTHER" id="PTHR11920">
    <property type="entry name" value="GUANYLYL CYCLASE"/>
    <property type="match status" value="1"/>
</dbReference>
<dbReference type="AlphaFoldDB" id="A0A1D1W4J5"/>
<evidence type="ECO:0000256" key="4">
    <source>
        <dbReference type="ARBA" id="ARBA00022692"/>
    </source>
</evidence>
<dbReference type="GO" id="GO:0004383">
    <property type="term" value="F:guanylate cyclase activity"/>
    <property type="evidence" value="ECO:0007669"/>
    <property type="project" value="UniProtKB-EC"/>
</dbReference>
<feature type="domain" description="Guanylate cyclase" evidence="13">
    <location>
        <begin position="291"/>
        <end position="409"/>
    </location>
</feature>
<feature type="domain" description="Protein kinase" evidence="12">
    <location>
        <begin position="1"/>
        <end position="191"/>
    </location>
</feature>
<keyword evidence="11" id="KW-0175">Coiled coil</keyword>
<dbReference type="PANTHER" id="PTHR11920:SF335">
    <property type="entry name" value="GUANYLATE CYCLASE"/>
    <property type="match status" value="1"/>
</dbReference>
<evidence type="ECO:0000256" key="3">
    <source>
        <dbReference type="ARBA" id="ARBA00012202"/>
    </source>
</evidence>
<dbReference type="SMART" id="SM00044">
    <property type="entry name" value="CYCc"/>
    <property type="match status" value="1"/>
</dbReference>
<comment type="caution">
    <text evidence="14">The sequence shown here is derived from an EMBL/GenBank/DDBJ whole genome shotgun (WGS) entry which is preliminary data.</text>
</comment>